<dbReference type="Proteomes" id="UP000831701">
    <property type="component" value="Chromosome 24"/>
</dbReference>
<gene>
    <name evidence="1" type="ORF">L3Q82_020428</name>
</gene>
<sequence length="453" mass="51598">MNTNSSHDSPLSSGFIRVYRARSLWRSRTAALRRPDSAQSHPRGWWPVCRSPSSRRVGVGQLLVLLVECAHVTPGPRVLLPGPLLNMEPSSTEGGAEETLLKNHPPSLKIGGLQNSAVENMCGEGFFSSSFHQPHKVILKHGQELEEEQEELAEHQPLEQEDLNFERWKRRPLPKRTLHQKIDDLKTYLWNAETNEFMGRSGKSWSLILLFYAALYMFLAAMFGGCLFCLMWSISPFHPTFNDRVMPPGMTMAPHLEGHEIAFNASDRKSWKKYARSMDEYLRPYNDGAQDKKNIRCTQDRYFMQDDLEESAERKACQFKRSWLGDCSGLQDPHYGYSQGRPCILLRMNRILGYLPGQGKPVNVTCEVKKGPPDALGEIQFFPKSIFELKYYPYYGKLRHVNYSSPVVAVRFAGVQYDTHIQVQCKLNGKDIINDSPTDRFLGSVTFSLDVGA</sequence>
<accession>A0ACB8V7S9</accession>
<comment type="caution">
    <text evidence="1">The sequence shown here is derived from an EMBL/GenBank/DDBJ whole genome shotgun (WGS) entry which is preliminary data.</text>
</comment>
<dbReference type="EMBL" id="CM041554">
    <property type="protein sequence ID" value="KAI3351586.1"/>
    <property type="molecule type" value="Genomic_DNA"/>
</dbReference>
<evidence type="ECO:0000313" key="2">
    <source>
        <dbReference type="Proteomes" id="UP000831701"/>
    </source>
</evidence>
<name>A0ACB8V7S9_9TELE</name>
<evidence type="ECO:0000313" key="1">
    <source>
        <dbReference type="EMBL" id="KAI3351586.1"/>
    </source>
</evidence>
<organism evidence="1 2">
    <name type="scientific">Scortum barcoo</name>
    <name type="common">barcoo grunter</name>
    <dbReference type="NCBI Taxonomy" id="214431"/>
    <lineage>
        <taxon>Eukaryota</taxon>
        <taxon>Metazoa</taxon>
        <taxon>Chordata</taxon>
        <taxon>Craniata</taxon>
        <taxon>Vertebrata</taxon>
        <taxon>Euteleostomi</taxon>
        <taxon>Actinopterygii</taxon>
        <taxon>Neopterygii</taxon>
        <taxon>Teleostei</taxon>
        <taxon>Neoteleostei</taxon>
        <taxon>Acanthomorphata</taxon>
        <taxon>Eupercaria</taxon>
        <taxon>Centrarchiformes</taxon>
        <taxon>Terapontoidei</taxon>
        <taxon>Terapontidae</taxon>
        <taxon>Scortum</taxon>
    </lineage>
</organism>
<protein>
    <submittedName>
        <fullName evidence="1">Uncharacterized protein</fullName>
    </submittedName>
</protein>
<keyword evidence="2" id="KW-1185">Reference proteome</keyword>
<reference evidence="1" key="1">
    <citation type="submission" date="2022-04" db="EMBL/GenBank/DDBJ databases">
        <title>Jade perch genome.</title>
        <authorList>
            <person name="Chao B."/>
        </authorList>
    </citation>
    <scope>NUCLEOTIDE SEQUENCE</scope>
    <source>
        <strain evidence="1">CB-2022</strain>
    </source>
</reference>
<proteinExistence type="predicted"/>